<protein>
    <submittedName>
        <fullName evidence="1">Uncharacterized protein</fullName>
    </submittedName>
</protein>
<name>A0A0B6YPZ0_9EUPU</name>
<reference evidence="1" key="1">
    <citation type="submission" date="2014-12" db="EMBL/GenBank/DDBJ databases">
        <title>Insight into the proteome of Arion vulgaris.</title>
        <authorList>
            <person name="Aradska J."/>
            <person name="Bulat T."/>
            <person name="Smidak R."/>
            <person name="Sarate P."/>
            <person name="Gangsoo J."/>
            <person name="Sialana F."/>
            <person name="Bilban M."/>
            <person name="Lubec G."/>
        </authorList>
    </citation>
    <scope>NUCLEOTIDE SEQUENCE</scope>
    <source>
        <tissue evidence="1">Skin</tissue>
    </source>
</reference>
<dbReference type="AlphaFoldDB" id="A0A0B6YPZ0"/>
<accession>A0A0B6YPZ0</accession>
<dbReference type="EMBL" id="HACG01011469">
    <property type="protein sequence ID" value="CEK58334.1"/>
    <property type="molecule type" value="Transcribed_RNA"/>
</dbReference>
<sequence>ACQYGDILQLTSLISDVPLWLRDGDDSTCNSDPGQNSVAIRFRYGISFTWFRLIVKNSGALHGFDVKLNDNMSCFNMRNATFN</sequence>
<feature type="non-terminal residue" evidence="1">
    <location>
        <position position="83"/>
    </location>
</feature>
<gene>
    <name evidence="1" type="primary">ORF32732</name>
</gene>
<organism evidence="1">
    <name type="scientific">Arion vulgaris</name>
    <dbReference type="NCBI Taxonomy" id="1028688"/>
    <lineage>
        <taxon>Eukaryota</taxon>
        <taxon>Metazoa</taxon>
        <taxon>Spiralia</taxon>
        <taxon>Lophotrochozoa</taxon>
        <taxon>Mollusca</taxon>
        <taxon>Gastropoda</taxon>
        <taxon>Heterobranchia</taxon>
        <taxon>Euthyneura</taxon>
        <taxon>Panpulmonata</taxon>
        <taxon>Eupulmonata</taxon>
        <taxon>Stylommatophora</taxon>
        <taxon>Helicina</taxon>
        <taxon>Arionoidea</taxon>
        <taxon>Arionidae</taxon>
        <taxon>Arion</taxon>
    </lineage>
</organism>
<evidence type="ECO:0000313" key="1">
    <source>
        <dbReference type="EMBL" id="CEK58334.1"/>
    </source>
</evidence>
<proteinExistence type="predicted"/>
<feature type="non-terminal residue" evidence="1">
    <location>
        <position position="1"/>
    </location>
</feature>